<dbReference type="Pfam" id="PF11159">
    <property type="entry name" value="DUF2939"/>
    <property type="match status" value="1"/>
</dbReference>
<protein>
    <recommendedName>
        <fullName evidence="3">DUF2939 domain-containing protein</fullName>
    </recommendedName>
</protein>
<name>A0ABP9WQ34_9GAMM</name>
<proteinExistence type="predicted"/>
<gene>
    <name evidence="1" type="ORF">Maes01_01871</name>
</gene>
<evidence type="ECO:0008006" key="3">
    <source>
        <dbReference type="Google" id="ProtNLM"/>
    </source>
</evidence>
<evidence type="ECO:0000313" key="1">
    <source>
        <dbReference type="EMBL" id="GAA5525305.1"/>
    </source>
</evidence>
<keyword evidence="2" id="KW-1185">Reference proteome</keyword>
<reference evidence="1 2" key="1">
    <citation type="submission" date="2024-02" db="EMBL/GenBank/DDBJ databases">
        <title>Microbulbifer aestuariivivens NBRC 112533.</title>
        <authorList>
            <person name="Ichikawa N."/>
            <person name="Katano-Makiyama Y."/>
            <person name="Hidaka K."/>
        </authorList>
    </citation>
    <scope>NUCLEOTIDE SEQUENCE [LARGE SCALE GENOMIC DNA]</scope>
    <source>
        <strain evidence="1 2">NBRC 112533</strain>
    </source>
</reference>
<sequence>MRKWLYTLVTLLLAAYLALPWYTAEQIGRSAAEDDVQRLAGYIDFTALRGNLQASLQQDLRRSMGDDLPPELGDFLSAGSNLLIGPVLRQLVTPEGIAELLRGGDSLRTLQRELYRLGAPSVPEREMQGPEADAWRLLGWRFTAIDRFRADYGPEGNAQLQLILQRQGMQWRVVDLQFLPASESIHK</sequence>
<dbReference type="EMBL" id="BAABRT010000013">
    <property type="protein sequence ID" value="GAA5525305.1"/>
    <property type="molecule type" value="Genomic_DNA"/>
</dbReference>
<dbReference type="RefSeq" id="WP_345550900.1">
    <property type="nucleotide sequence ID" value="NZ_BAABRT010000013.1"/>
</dbReference>
<accession>A0ABP9WQ34</accession>
<organism evidence="1 2">
    <name type="scientific">Microbulbifer aestuariivivens</name>
    <dbReference type="NCBI Taxonomy" id="1908308"/>
    <lineage>
        <taxon>Bacteria</taxon>
        <taxon>Pseudomonadati</taxon>
        <taxon>Pseudomonadota</taxon>
        <taxon>Gammaproteobacteria</taxon>
        <taxon>Cellvibrionales</taxon>
        <taxon>Microbulbiferaceae</taxon>
        <taxon>Microbulbifer</taxon>
    </lineage>
</organism>
<evidence type="ECO:0000313" key="2">
    <source>
        <dbReference type="Proteomes" id="UP001408594"/>
    </source>
</evidence>
<dbReference type="Proteomes" id="UP001408594">
    <property type="component" value="Unassembled WGS sequence"/>
</dbReference>
<dbReference type="InterPro" id="IPR021330">
    <property type="entry name" value="DUF2939"/>
</dbReference>
<comment type="caution">
    <text evidence="1">The sequence shown here is derived from an EMBL/GenBank/DDBJ whole genome shotgun (WGS) entry which is preliminary data.</text>
</comment>